<dbReference type="PROSITE" id="PS00108">
    <property type="entry name" value="PROTEIN_KINASE_ST"/>
    <property type="match status" value="1"/>
</dbReference>
<organism evidence="8 9">
    <name type="scientific">Nannocystis punicea</name>
    <dbReference type="NCBI Taxonomy" id="2995304"/>
    <lineage>
        <taxon>Bacteria</taxon>
        <taxon>Pseudomonadati</taxon>
        <taxon>Myxococcota</taxon>
        <taxon>Polyangia</taxon>
        <taxon>Nannocystales</taxon>
        <taxon>Nannocystaceae</taxon>
        <taxon>Nannocystis</taxon>
    </lineage>
</organism>
<proteinExistence type="predicted"/>
<evidence type="ECO:0000256" key="5">
    <source>
        <dbReference type="PROSITE-ProRule" id="PRU10141"/>
    </source>
</evidence>
<feature type="binding site" evidence="5">
    <location>
        <position position="88"/>
    </location>
    <ligand>
        <name>ATP</name>
        <dbReference type="ChEBI" id="CHEBI:30616"/>
    </ligand>
</feature>
<dbReference type="InterPro" id="IPR008271">
    <property type="entry name" value="Ser/Thr_kinase_AS"/>
</dbReference>
<dbReference type="EMBL" id="CP114040">
    <property type="protein sequence ID" value="WAS95835.1"/>
    <property type="molecule type" value="Genomic_DNA"/>
</dbReference>
<evidence type="ECO:0000256" key="1">
    <source>
        <dbReference type="ARBA" id="ARBA00022679"/>
    </source>
</evidence>
<evidence type="ECO:0000313" key="8">
    <source>
        <dbReference type="EMBL" id="WAS95835.1"/>
    </source>
</evidence>
<dbReference type="InterPro" id="IPR000719">
    <property type="entry name" value="Prot_kinase_dom"/>
</dbReference>
<dbReference type="Gene3D" id="1.10.510.10">
    <property type="entry name" value="Transferase(Phosphotransferase) domain 1"/>
    <property type="match status" value="1"/>
</dbReference>
<dbReference type="Pfam" id="PF00069">
    <property type="entry name" value="Pkinase"/>
    <property type="match status" value="1"/>
</dbReference>
<dbReference type="InterPro" id="IPR017441">
    <property type="entry name" value="Protein_kinase_ATP_BS"/>
</dbReference>
<dbReference type="Gene3D" id="3.30.200.20">
    <property type="entry name" value="Phosphorylase Kinase, domain 1"/>
    <property type="match status" value="1"/>
</dbReference>
<keyword evidence="2 5" id="KW-0547">Nucleotide-binding</keyword>
<dbReference type="RefSeq" id="WP_269038178.1">
    <property type="nucleotide sequence ID" value="NZ_CP114040.1"/>
</dbReference>
<evidence type="ECO:0000313" key="9">
    <source>
        <dbReference type="Proteomes" id="UP001164459"/>
    </source>
</evidence>
<evidence type="ECO:0000256" key="3">
    <source>
        <dbReference type="ARBA" id="ARBA00022777"/>
    </source>
</evidence>
<gene>
    <name evidence="8" type="ORF">O0S08_06695</name>
</gene>
<reference evidence="8" key="1">
    <citation type="submission" date="2022-11" db="EMBL/GenBank/DDBJ databases">
        <title>Minimal conservation of predation-associated metabolite biosynthetic gene clusters underscores biosynthetic potential of Myxococcota including descriptions for ten novel species: Archangium lansinium sp. nov., Myxococcus landrumus sp. nov., Nannocystis bai.</title>
        <authorList>
            <person name="Ahearne A."/>
            <person name="Stevens C."/>
            <person name="Dowd S."/>
        </authorList>
    </citation>
    <scope>NUCLEOTIDE SEQUENCE</scope>
    <source>
        <strain evidence="8">Fl3</strain>
    </source>
</reference>
<dbReference type="GO" id="GO:0016301">
    <property type="term" value="F:kinase activity"/>
    <property type="evidence" value="ECO:0007669"/>
    <property type="project" value="UniProtKB-KW"/>
</dbReference>
<dbReference type="SUPFAM" id="SSF56112">
    <property type="entry name" value="Protein kinase-like (PK-like)"/>
    <property type="match status" value="1"/>
</dbReference>
<sequence>MADVTAHDPRDLSGEHDAEPAPRLPRPDLASDPGHQVHKAALAAELFDLPAEVVRVAHYRIHRRLGQGSMGTVYLADDDRLGRQVALKLLHEEQHQPRLHREAHALARLSHPNIVQVFEVGSTGGREFVAMEYVPGRTLHAWLRDNPRPRPWRQVLAMLLDAGRGLQAVHAAGLVHRDFKPSNVLLGEDGRARVLDFGLARSFADGDDARADGPLGEQPLTALTQTGIVVGTPAYMALEQFRDHVYDARGDQFSFCVTLFEALHGVRPYDGPTIADLYRALERGRPIDPPAGSRVPAWLHAAVVRGLARDPGARWPSMAALLAELGRDRDGARRRWIAGTLVGASALVLGLLAPLAQQHRHQRACEAAADAELAELWGPEDRAAFLRKRGITAAQPLGPELALLDHQLDFEAEAWRDRRVEACVRPPSRVSEAPWLQGQMQRCFDAARRDLETDLAVAGELPSSRQLHHFFYLPRPERCLDPGHLTATTWSDDPAVQRHEQVVRAQLLRAEQAAAADDLATAESRFTAAVAAASAGETALALAGREGLARGRFAAGHRRRAWQALEEAFTAAAAASVKIPAYGLGATDLQILLGAAGGAPRQSHLALLENREALPGRNLLEHVRRASFASQESPLWRNEPLGVGSDLARLLLTPYAVTAEAWLELGDYELAEDAARHALALTAAHSRRPAVTLDLAIVLARTYVGLGLADRAEEALVAARTLLRGTSDPAAHNRRGWLQLAFVELRLARGDRDGAARELAELEDMSKESSDLDDRFAPALAHVRGRLLAASDDRGGAARELARAREGLAGSHGLARLRLADVLLDEARLALAEGRYPDAEAHLREALREREALVGPDHVSQLTTVALLGLTHHALGDLAAARDDLARARDLLDARLAAARAREAWPDSLPRALAQLERAPDHGWAFRPVRTDSEMRDRELHRLAALLDANP</sequence>
<dbReference type="PANTHER" id="PTHR43289">
    <property type="entry name" value="MITOGEN-ACTIVATED PROTEIN KINASE KINASE KINASE 20-RELATED"/>
    <property type="match status" value="1"/>
</dbReference>
<accession>A0ABY7H983</accession>
<dbReference type="Proteomes" id="UP001164459">
    <property type="component" value="Chromosome"/>
</dbReference>
<keyword evidence="9" id="KW-1185">Reference proteome</keyword>
<dbReference type="InterPro" id="IPR011009">
    <property type="entry name" value="Kinase-like_dom_sf"/>
</dbReference>
<evidence type="ECO:0000256" key="2">
    <source>
        <dbReference type="ARBA" id="ARBA00022741"/>
    </source>
</evidence>
<dbReference type="InterPro" id="IPR011990">
    <property type="entry name" value="TPR-like_helical_dom_sf"/>
</dbReference>
<dbReference type="SUPFAM" id="SSF48452">
    <property type="entry name" value="TPR-like"/>
    <property type="match status" value="2"/>
</dbReference>
<dbReference type="Pfam" id="PF13424">
    <property type="entry name" value="TPR_12"/>
    <property type="match status" value="1"/>
</dbReference>
<keyword evidence="3 8" id="KW-0418">Kinase</keyword>
<dbReference type="PANTHER" id="PTHR43289:SF6">
    <property type="entry name" value="SERINE_THREONINE-PROTEIN KINASE NEKL-3"/>
    <property type="match status" value="1"/>
</dbReference>
<evidence type="ECO:0000259" key="7">
    <source>
        <dbReference type="PROSITE" id="PS50011"/>
    </source>
</evidence>
<keyword evidence="4 5" id="KW-0067">ATP-binding</keyword>
<feature type="compositionally biased region" description="Basic and acidic residues" evidence="6">
    <location>
        <begin position="1"/>
        <end position="20"/>
    </location>
</feature>
<dbReference type="CDD" id="cd14014">
    <property type="entry name" value="STKc_PknB_like"/>
    <property type="match status" value="1"/>
</dbReference>
<feature type="domain" description="Protein kinase" evidence="7">
    <location>
        <begin position="59"/>
        <end position="337"/>
    </location>
</feature>
<dbReference type="Gene3D" id="1.25.40.10">
    <property type="entry name" value="Tetratricopeptide repeat domain"/>
    <property type="match status" value="1"/>
</dbReference>
<name>A0ABY7H983_9BACT</name>
<dbReference type="PROSITE" id="PS00107">
    <property type="entry name" value="PROTEIN_KINASE_ATP"/>
    <property type="match status" value="1"/>
</dbReference>
<feature type="region of interest" description="Disordered" evidence="6">
    <location>
        <begin position="1"/>
        <end position="34"/>
    </location>
</feature>
<keyword evidence="1" id="KW-0808">Transferase</keyword>
<dbReference type="PROSITE" id="PS50011">
    <property type="entry name" value="PROTEIN_KINASE_DOM"/>
    <property type="match status" value="1"/>
</dbReference>
<protein>
    <submittedName>
        <fullName evidence="8">Protein kinase</fullName>
    </submittedName>
</protein>
<evidence type="ECO:0000256" key="6">
    <source>
        <dbReference type="SAM" id="MobiDB-lite"/>
    </source>
</evidence>
<evidence type="ECO:0000256" key="4">
    <source>
        <dbReference type="ARBA" id="ARBA00022840"/>
    </source>
</evidence>